<sequence>MNGLHVVKSLPLALTVLRAVLGPIVVLLALYYPSRPAFGFCLVAAFLSDIVDGILARRLGIATPNLRRLDSMADSVFYIGAAYAAWYLYPAAINERLFPLSILVLLELSRYMLDMVKFQREASYHMWSSKLWGICLFVGFSALLIFGVDNGLVSAAIYAGILADIEGLAISLVLREWKYDVPTLLHAIRLQALHDRG</sequence>
<reference evidence="2 4" key="1">
    <citation type="submission" date="2021-03" db="EMBL/GenBank/DDBJ databases">
        <title>Draft genome and methylome analysis of Thiotrix fructosivoruns ATCC 49748.</title>
        <authorList>
            <person name="Fomenkov A."/>
            <person name="Grabovich M.Y."/>
            <person name="Roberts R.J."/>
        </authorList>
    </citation>
    <scope>NUCLEOTIDE SEQUENCE [LARGE SCALE GENOMIC DNA]</scope>
    <source>
        <strain evidence="2 4">ATCC 49748</strain>
        <plasmid evidence="2">pTfr153</plasmid>
    </source>
</reference>
<dbReference type="GO" id="GO:0008654">
    <property type="term" value="P:phospholipid biosynthetic process"/>
    <property type="evidence" value="ECO:0007669"/>
    <property type="project" value="InterPro"/>
</dbReference>
<dbReference type="InterPro" id="IPR043130">
    <property type="entry name" value="CDP-OH_PTrfase_TM_dom"/>
</dbReference>
<dbReference type="Gene3D" id="1.20.120.1760">
    <property type="match status" value="1"/>
</dbReference>
<dbReference type="EMBL" id="JAFMPM010000004">
    <property type="protein sequence ID" value="MBO0611424.1"/>
    <property type="molecule type" value="Genomic_DNA"/>
</dbReference>
<keyword evidence="1" id="KW-0812">Transmembrane</keyword>
<name>A0A8B0SVL4_9GAMM</name>
<reference evidence="3" key="2">
    <citation type="submission" date="2021-04" db="EMBL/GenBank/DDBJ databases">
        <title>Complete Genome and methylome analysis of Thiothrix fructosivorans ATCC 49748.</title>
        <authorList>
            <person name="Fomenkov A."/>
            <person name="Sun L."/>
            <person name="Vincze T."/>
            <person name="Grabovich M.Y."/>
            <person name="Roberts R.J."/>
        </authorList>
    </citation>
    <scope>NUCLEOTIDE SEQUENCE</scope>
    <source>
        <strain evidence="3">ATCC 49748</strain>
        <plasmid evidence="3">pTfr153</plasmid>
    </source>
</reference>
<evidence type="ECO:0000313" key="2">
    <source>
        <dbReference type="EMBL" id="MBO0611424.1"/>
    </source>
</evidence>
<keyword evidence="1" id="KW-0472">Membrane</keyword>
<dbReference type="InterPro" id="IPR000462">
    <property type="entry name" value="CDP-OH_P_trans"/>
</dbReference>
<feature type="transmembrane region" description="Helical" evidence="1">
    <location>
        <begin position="75"/>
        <end position="91"/>
    </location>
</feature>
<dbReference type="Pfam" id="PF01066">
    <property type="entry name" value="CDP-OH_P_transf"/>
    <property type="match status" value="1"/>
</dbReference>
<feature type="transmembrane region" description="Helical" evidence="1">
    <location>
        <begin position="152"/>
        <end position="174"/>
    </location>
</feature>
<evidence type="ECO:0000256" key="1">
    <source>
        <dbReference type="SAM" id="Phobius"/>
    </source>
</evidence>
<proteinExistence type="predicted"/>
<feature type="transmembrane region" description="Helical" evidence="1">
    <location>
        <begin position="12"/>
        <end position="31"/>
    </location>
</feature>
<geneLocation type="plasmid" evidence="3">
    <name>pTfr153</name>
</geneLocation>
<evidence type="ECO:0000313" key="3">
    <source>
        <dbReference type="EMBL" id="QTX13012.1"/>
    </source>
</evidence>
<dbReference type="EMBL" id="CP072750">
    <property type="protein sequence ID" value="QTX13012.1"/>
    <property type="molecule type" value="Genomic_DNA"/>
</dbReference>
<dbReference type="GO" id="GO:0016020">
    <property type="term" value="C:membrane"/>
    <property type="evidence" value="ECO:0007669"/>
    <property type="project" value="InterPro"/>
</dbReference>
<dbReference type="RefSeq" id="WP_207249210.1">
    <property type="nucleotide sequence ID" value="NZ_CP072750.1"/>
</dbReference>
<keyword evidence="1" id="KW-1133">Transmembrane helix</keyword>
<feature type="transmembrane region" description="Helical" evidence="1">
    <location>
        <begin position="37"/>
        <end position="55"/>
    </location>
</feature>
<keyword evidence="4" id="KW-1185">Reference proteome</keyword>
<dbReference type="AlphaFoldDB" id="A0A8B0SVL4"/>
<dbReference type="Proteomes" id="UP000664466">
    <property type="component" value="Unassembled WGS sequence"/>
</dbReference>
<gene>
    <name evidence="2" type="ORF">J1836_00540</name>
    <name evidence="3" type="ORF">J1836_020880</name>
</gene>
<protein>
    <submittedName>
        <fullName evidence="3">CDP-alcohol phosphatidyltransferase family protein</fullName>
    </submittedName>
</protein>
<dbReference type="GO" id="GO:0016780">
    <property type="term" value="F:phosphotransferase activity, for other substituted phosphate groups"/>
    <property type="evidence" value="ECO:0007669"/>
    <property type="project" value="InterPro"/>
</dbReference>
<keyword evidence="3" id="KW-0614">Plasmid</keyword>
<accession>A0A8B0SVL4</accession>
<evidence type="ECO:0000313" key="4">
    <source>
        <dbReference type="Proteomes" id="UP000664466"/>
    </source>
</evidence>
<organism evidence="3">
    <name type="scientific">Thiothrix fructosivorans</name>
    <dbReference type="NCBI Taxonomy" id="111770"/>
    <lineage>
        <taxon>Bacteria</taxon>
        <taxon>Pseudomonadati</taxon>
        <taxon>Pseudomonadota</taxon>
        <taxon>Gammaproteobacteria</taxon>
        <taxon>Thiotrichales</taxon>
        <taxon>Thiotrichaceae</taxon>
        <taxon>Thiothrix</taxon>
    </lineage>
</organism>
<feature type="transmembrane region" description="Helical" evidence="1">
    <location>
        <begin position="125"/>
        <end position="146"/>
    </location>
</feature>
<keyword evidence="3" id="KW-0808">Transferase</keyword>